<protein>
    <recommendedName>
        <fullName evidence="4">Aldehyde dehydrogenase</fullName>
    </recommendedName>
</protein>
<feature type="domain" description="Aldehyde dehydrogenase" evidence="8">
    <location>
        <begin position="13"/>
        <end position="440"/>
    </location>
</feature>
<evidence type="ECO:0000256" key="5">
    <source>
        <dbReference type="PIRSR" id="PIRSR036492-1"/>
    </source>
</evidence>
<keyword evidence="10" id="KW-1185">Reference proteome</keyword>
<dbReference type="PANTHER" id="PTHR43570:SF20">
    <property type="entry name" value="ALDEHYDE DEHYDROGENASE ALDX-RELATED"/>
    <property type="match status" value="1"/>
</dbReference>
<feature type="active site" evidence="5">
    <location>
        <position position="250"/>
    </location>
</feature>
<keyword evidence="3" id="KW-0520">NAD</keyword>
<evidence type="ECO:0000259" key="8">
    <source>
        <dbReference type="Pfam" id="PF00171"/>
    </source>
</evidence>
<evidence type="ECO:0000256" key="4">
    <source>
        <dbReference type="PIRNR" id="PIRNR036492"/>
    </source>
</evidence>
<sequence>MQVSPLSFLEQRFEAQRQAFAAESNPPAQVRIDRLNRLLALTENHESDFVRAIDTDFSGRAAHETRLAELFIVRAGIRHAREHLKHWMSPRRIATGLHFRPGYNRLLRQPLGVVGIVSPWNYAIQLSMGPALAALAAGNRVLLKPSELTPHFSELLDRLVRASFAPDELSVVNGGVDVGQAFVRLPFDHLFFTGSTQVGRQVAQAAAANLTPVTLELGGKSPAILDASCDIPAAVASVAYGKFLNAGQTCIAPDYLLVPTGLADIVADRLKAAVTRLYPALISNPDYTAIISTRHRERLNAMVQEARDGGARIIEINPAAERFDERTRKFPPTLVIGAAANARLMREEVFGPLLPIVEYDGLDQAIAMVNQGDRPLALYWFGRSVANRDRVLRETISGGVTVNDCLWHLVQEEQPFGGVGPSGTGAYHGEWGFRTFSKEKPVFYQARLNGARLFYPPYGRTFELMLRLLKRMT</sequence>
<dbReference type="RefSeq" id="WP_047847217.1">
    <property type="nucleotide sequence ID" value="NZ_AEJF01000088.1"/>
</dbReference>
<evidence type="ECO:0000256" key="3">
    <source>
        <dbReference type="ARBA" id="ARBA00023027"/>
    </source>
</evidence>
<evidence type="ECO:0000313" key="9">
    <source>
        <dbReference type="EMBL" id="KLU25653.1"/>
    </source>
</evidence>
<accession>A0A0J1G0E0</accession>
<dbReference type="Gene3D" id="3.40.605.10">
    <property type="entry name" value="Aldehyde Dehydrogenase, Chain A, domain 1"/>
    <property type="match status" value="1"/>
</dbReference>
<dbReference type="InterPro" id="IPR015590">
    <property type="entry name" value="Aldehyde_DH_dom"/>
</dbReference>
<dbReference type="PROSITE" id="PS00687">
    <property type="entry name" value="ALDEHYDE_DEHYDR_GLU"/>
    <property type="match status" value="1"/>
</dbReference>
<gene>
    <name evidence="9" type="ORF">EOS_13840</name>
</gene>
<evidence type="ECO:0000313" key="10">
    <source>
        <dbReference type="Proteomes" id="UP000035963"/>
    </source>
</evidence>
<dbReference type="PANTHER" id="PTHR43570">
    <property type="entry name" value="ALDEHYDE DEHYDROGENASE"/>
    <property type="match status" value="1"/>
</dbReference>
<proteinExistence type="inferred from homology"/>
<dbReference type="AlphaFoldDB" id="A0A0J1G0E0"/>
<dbReference type="GO" id="GO:0005737">
    <property type="term" value="C:cytoplasm"/>
    <property type="evidence" value="ECO:0007669"/>
    <property type="project" value="TreeGrafter"/>
</dbReference>
<dbReference type="SUPFAM" id="SSF53720">
    <property type="entry name" value="ALDH-like"/>
    <property type="match status" value="1"/>
</dbReference>
<evidence type="ECO:0000256" key="1">
    <source>
        <dbReference type="ARBA" id="ARBA00009986"/>
    </source>
</evidence>
<dbReference type="Gene3D" id="3.40.309.10">
    <property type="entry name" value="Aldehyde Dehydrogenase, Chain A, domain 2"/>
    <property type="match status" value="1"/>
</dbReference>
<organism evidence="9 10">
    <name type="scientific">Caballeronia mineralivorans PML1(12)</name>
    <dbReference type="NCBI Taxonomy" id="908627"/>
    <lineage>
        <taxon>Bacteria</taxon>
        <taxon>Pseudomonadati</taxon>
        <taxon>Pseudomonadota</taxon>
        <taxon>Betaproteobacteria</taxon>
        <taxon>Burkholderiales</taxon>
        <taxon>Burkholderiaceae</taxon>
        <taxon>Caballeronia</taxon>
    </lineage>
</organism>
<evidence type="ECO:0000256" key="7">
    <source>
        <dbReference type="RuleBase" id="RU003345"/>
    </source>
</evidence>
<feature type="active site" evidence="5 6">
    <location>
        <position position="216"/>
    </location>
</feature>
<evidence type="ECO:0000256" key="2">
    <source>
        <dbReference type="ARBA" id="ARBA00023002"/>
    </source>
</evidence>
<dbReference type="GO" id="GO:0004029">
    <property type="term" value="F:aldehyde dehydrogenase (NAD+) activity"/>
    <property type="evidence" value="ECO:0007669"/>
    <property type="project" value="TreeGrafter"/>
</dbReference>
<dbReference type="InterPro" id="IPR012394">
    <property type="entry name" value="Aldehyde_DH_NAD(P)"/>
</dbReference>
<dbReference type="PIRSF" id="PIRSF036492">
    <property type="entry name" value="ALDH"/>
    <property type="match status" value="1"/>
</dbReference>
<dbReference type="InterPro" id="IPR016161">
    <property type="entry name" value="Ald_DH/histidinol_DH"/>
</dbReference>
<comment type="caution">
    <text evidence="9">The sequence shown here is derived from an EMBL/GenBank/DDBJ whole genome shotgun (WGS) entry which is preliminary data.</text>
</comment>
<dbReference type="InterPro" id="IPR016162">
    <property type="entry name" value="Ald_DH_N"/>
</dbReference>
<dbReference type="PATRIC" id="fig|908627.4.peg.3084"/>
<evidence type="ECO:0000256" key="6">
    <source>
        <dbReference type="PROSITE-ProRule" id="PRU10007"/>
    </source>
</evidence>
<dbReference type="PROSITE" id="PS00070">
    <property type="entry name" value="ALDEHYDE_DEHYDR_CYS"/>
    <property type="match status" value="1"/>
</dbReference>
<dbReference type="InterPro" id="IPR016160">
    <property type="entry name" value="Ald_DH_CS_CYS"/>
</dbReference>
<dbReference type="Pfam" id="PF00171">
    <property type="entry name" value="Aldedh"/>
    <property type="match status" value="1"/>
</dbReference>
<dbReference type="InterPro" id="IPR029510">
    <property type="entry name" value="Ald_DH_CS_GLU"/>
</dbReference>
<reference evidence="9 10" key="1">
    <citation type="journal article" date="2015" name="Genome Announc.">
        <title>Draft Genome Sequence of Burkholderia sp. Strain PML1(12), an Ectomycorrhizosphere-Inhabiting Bacterium with Effective Mineral-Weathering Ability.</title>
        <authorList>
            <person name="Uroz S."/>
            <person name="Oger P."/>
        </authorList>
    </citation>
    <scope>NUCLEOTIDE SEQUENCE [LARGE SCALE GENOMIC DNA]</scope>
    <source>
        <strain evidence="10">PML1(12)</strain>
    </source>
</reference>
<dbReference type="CDD" id="cd07133">
    <property type="entry name" value="ALDH_CALDH_CalB"/>
    <property type="match status" value="1"/>
</dbReference>
<dbReference type="GO" id="GO:0006081">
    <property type="term" value="P:aldehyde metabolic process"/>
    <property type="evidence" value="ECO:0007669"/>
    <property type="project" value="InterPro"/>
</dbReference>
<dbReference type="OrthoDB" id="6187633at2"/>
<keyword evidence="2 4" id="KW-0560">Oxidoreductase</keyword>
<dbReference type="Proteomes" id="UP000035963">
    <property type="component" value="Unassembled WGS sequence"/>
</dbReference>
<comment type="similarity">
    <text evidence="1 4 7">Belongs to the aldehyde dehydrogenase family.</text>
</comment>
<dbReference type="InterPro" id="IPR016163">
    <property type="entry name" value="Ald_DH_C"/>
</dbReference>
<name>A0A0J1G0E0_9BURK</name>
<dbReference type="EMBL" id="AEJF01000088">
    <property type="protein sequence ID" value="KLU25653.1"/>
    <property type="molecule type" value="Genomic_DNA"/>
</dbReference>